<dbReference type="PROSITE" id="PS00938">
    <property type="entry name" value="IF3"/>
    <property type="match status" value="1"/>
</dbReference>
<dbReference type="SUPFAM" id="SSF54364">
    <property type="entry name" value="Translation initiation factor IF3, N-terminal domain"/>
    <property type="match status" value="1"/>
</dbReference>
<keyword evidence="4 5" id="KW-0648">Protein biosynthesis</keyword>
<keyword evidence="2 5" id="KW-0963">Cytoplasm</keyword>
<evidence type="ECO:0000259" key="9">
    <source>
        <dbReference type="Pfam" id="PF05198"/>
    </source>
</evidence>
<evidence type="ECO:0000256" key="7">
    <source>
        <dbReference type="RuleBase" id="RU000646"/>
    </source>
</evidence>
<dbReference type="Gene3D" id="3.10.20.80">
    <property type="entry name" value="Translation initiation factor 3 (IF-3), N-terminal domain"/>
    <property type="match status" value="1"/>
</dbReference>
<protein>
    <recommendedName>
        <fullName evidence="5 6">Translation initiation factor IF-3</fullName>
    </recommendedName>
</protein>
<feature type="domain" description="Translation initiation factor 3 N-terminal" evidence="9">
    <location>
        <begin position="8"/>
        <end position="75"/>
    </location>
</feature>
<dbReference type="GO" id="GO:0043022">
    <property type="term" value="F:ribosome binding"/>
    <property type="evidence" value="ECO:0007669"/>
    <property type="project" value="TreeGrafter"/>
</dbReference>
<dbReference type="PANTHER" id="PTHR10938">
    <property type="entry name" value="TRANSLATION INITIATION FACTOR IF-3"/>
    <property type="match status" value="1"/>
</dbReference>
<dbReference type="HAMAP" id="MF_00080">
    <property type="entry name" value="IF_3"/>
    <property type="match status" value="1"/>
</dbReference>
<organism evidence="10 11">
    <name type="scientific">Entomospira entomophila</name>
    <dbReference type="NCBI Taxonomy" id="2719988"/>
    <lineage>
        <taxon>Bacteria</taxon>
        <taxon>Pseudomonadati</taxon>
        <taxon>Spirochaetota</taxon>
        <taxon>Spirochaetia</taxon>
        <taxon>Spirochaetales</taxon>
        <taxon>Spirochaetaceae</taxon>
        <taxon>Entomospira</taxon>
    </lineage>
</organism>
<evidence type="ECO:0000256" key="3">
    <source>
        <dbReference type="ARBA" id="ARBA00022540"/>
    </source>
</evidence>
<keyword evidence="3 5" id="KW-0396">Initiation factor</keyword>
<dbReference type="SUPFAM" id="SSF55200">
    <property type="entry name" value="Translation initiation factor IF3, C-terminal domain"/>
    <property type="match status" value="1"/>
</dbReference>
<dbReference type="InterPro" id="IPR001288">
    <property type="entry name" value="Translation_initiation_fac_3"/>
</dbReference>
<accession>A0A968KRJ8</accession>
<comment type="function">
    <text evidence="5 7">IF-3 binds to the 30S ribosomal subunit and shifts the equilibrium between 70S ribosomes and their 50S and 30S subunits in favor of the free subunits, thus enhancing the availability of 30S subunits on which protein synthesis initiation begins.</text>
</comment>
<dbReference type="EMBL" id="JAATLJ010000001">
    <property type="protein sequence ID" value="NIZ40828.1"/>
    <property type="molecule type" value="Genomic_DNA"/>
</dbReference>
<reference evidence="10 11" key="1">
    <citation type="submission" date="2020-03" db="EMBL/GenBank/DDBJ databases">
        <title>Spirochaetal bacteria isolated from arthropods constitute a novel genus Entomospira genus novum within the order Spirochaetales.</title>
        <authorList>
            <person name="Grana-Miraglia L."/>
            <person name="Sikutova S."/>
            <person name="Fingerle V."/>
            <person name="Sing A."/>
            <person name="Castillo-Ramirez S."/>
            <person name="Margos G."/>
            <person name="Rudolf I."/>
        </authorList>
    </citation>
    <scope>NUCLEOTIDE SEQUENCE [LARGE SCALE GENOMIC DNA]</scope>
    <source>
        <strain evidence="10 11">BR193</strain>
    </source>
</reference>
<dbReference type="InterPro" id="IPR019813">
    <property type="entry name" value="Translation_initiation_fac3_CS"/>
</dbReference>
<dbReference type="RefSeq" id="WP_167700417.1">
    <property type="nucleotide sequence ID" value="NZ_CP118174.1"/>
</dbReference>
<dbReference type="InterPro" id="IPR036787">
    <property type="entry name" value="T_IF-3_N_sf"/>
</dbReference>
<dbReference type="Proteomes" id="UP000711995">
    <property type="component" value="Unassembled WGS sequence"/>
</dbReference>
<comment type="subunit">
    <text evidence="5 7">Monomer.</text>
</comment>
<evidence type="ECO:0000256" key="6">
    <source>
        <dbReference type="NCBIfam" id="TIGR00168"/>
    </source>
</evidence>
<dbReference type="InterPro" id="IPR019815">
    <property type="entry name" value="Translation_initiation_fac_3_C"/>
</dbReference>
<dbReference type="Pfam" id="PF05198">
    <property type="entry name" value="IF3_N"/>
    <property type="match status" value="1"/>
</dbReference>
<keyword evidence="11" id="KW-1185">Reference proteome</keyword>
<evidence type="ECO:0000256" key="4">
    <source>
        <dbReference type="ARBA" id="ARBA00022917"/>
    </source>
</evidence>
<dbReference type="PANTHER" id="PTHR10938:SF0">
    <property type="entry name" value="TRANSLATION INITIATION FACTOR IF-3, MITOCHONDRIAL"/>
    <property type="match status" value="1"/>
</dbReference>
<evidence type="ECO:0000256" key="1">
    <source>
        <dbReference type="ARBA" id="ARBA00005439"/>
    </source>
</evidence>
<dbReference type="InterPro" id="IPR019814">
    <property type="entry name" value="Translation_initiation_fac_3_N"/>
</dbReference>
<proteinExistence type="inferred from homology"/>
<dbReference type="Gene3D" id="3.30.110.10">
    <property type="entry name" value="Translation initiation factor 3 (IF-3), C-terminal domain"/>
    <property type="match status" value="1"/>
</dbReference>
<evidence type="ECO:0000259" key="8">
    <source>
        <dbReference type="Pfam" id="PF00707"/>
    </source>
</evidence>
<dbReference type="GO" id="GO:0003743">
    <property type="term" value="F:translation initiation factor activity"/>
    <property type="evidence" value="ECO:0007669"/>
    <property type="project" value="UniProtKB-UniRule"/>
</dbReference>
<comment type="similarity">
    <text evidence="1 5 7">Belongs to the IF-3 family.</text>
</comment>
<gene>
    <name evidence="5" type="primary">infC</name>
    <name evidence="10" type="ORF">HCT14_04830</name>
</gene>
<feature type="domain" description="Translation initiation factor 3 C-terminal" evidence="8">
    <location>
        <begin position="84"/>
        <end position="169"/>
    </location>
</feature>
<evidence type="ECO:0000256" key="5">
    <source>
        <dbReference type="HAMAP-Rule" id="MF_00080"/>
    </source>
</evidence>
<name>A0A968KRJ8_9SPIO</name>
<evidence type="ECO:0000256" key="2">
    <source>
        <dbReference type="ARBA" id="ARBA00022490"/>
    </source>
</evidence>
<dbReference type="GO" id="GO:0032790">
    <property type="term" value="P:ribosome disassembly"/>
    <property type="evidence" value="ECO:0007669"/>
    <property type="project" value="TreeGrafter"/>
</dbReference>
<comment type="subcellular location">
    <subcellularLocation>
        <location evidence="5 7">Cytoplasm</location>
    </subcellularLocation>
</comment>
<dbReference type="NCBIfam" id="TIGR00168">
    <property type="entry name" value="infC"/>
    <property type="match status" value="1"/>
</dbReference>
<dbReference type="Pfam" id="PF00707">
    <property type="entry name" value="IF3_C"/>
    <property type="match status" value="1"/>
</dbReference>
<dbReference type="AlphaFoldDB" id="A0A968KRJ8"/>
<dbReference type="GO" id="GO:0005829">
    <property type="term" value="C:cytosol"/>
    <property type="evidence" value="ECO:0007669"/>
    <property type="project" value="TreeGrafter"/>
</dbReference>
<dbReference type="GO" id="GO:0016020">
    <property type="term" value="C:membrane"/>
    <property type="evidence" value="ECO:0007669"/>
    <property type="project" value="TreeGrafter"/>
</dbReference>
<evidence type="ECO:0000313" key="11">
    <source>
        <dbReference type="Proteomes" id="UP000711995"/>
    </source>
</evidence>
<evidence type="ECO:0000313" key="10">
    <source>
        <dbReference type="EMBL" id="NIZ40828.1"/>
    </source>
</evidence>
<dbReference type="InterPro" id="IPR036788">
    <property type="entry name" value="T_IF-3_C_sf"/>
</dbReference>
<sequence>MAVKDVRMNEQIRVTTIRLIDENGESEIVETKWALQKAIDLELDLVEIAPKANPPVCRILNYGKYCFEQDKKQREVKKHQKQSKLKEVRMQPKIDTHDMEFKTKHIRQFLSEGDKVKVSIRFRGREFAHTERGVDVLSEVLRILGEENYVLEKPPLMEGRYMSMSLAPKSGKK</sequence>
<comment type="caution">
    <text evidence="10">The sequence shown here is derived from an EMBL/GenBank/DDBJ whole genome shotgun (WGS) entry which is preliminary data.</text>
</comment>
<dbReference type="FunFam" id="3.30.110.10:FF:000001">
    <property type="entry name" value="Translation initiation factor IF-3"/>
    <property type="match status" value="1"/>
</dbReference>